<gene>
    <name evidence="2" type="ORF">NMQ00_03790</name>
</gene>
<feature type="domain" description="DUF3885" evidence="1">
    <location>
        <begin position="22"/>
        <end position="181"/>
    </location>
</feature>
<dbReference type="InterPro" id="IPR024976">
    <property type="entry name" value="DUF3885"/>
</dbReference>
<proteinExistence type="predicted"/>
<dbReference type="Pfam" id="PF13021">
    <property type="entry name" value="DUF3885"/>
    <property type="match status" value="1"/>
</dbReference>
<evidence type="ECO:0000313" key="2">
    <source>
        <dbReference type="EMBL" id="UTT43636.1"/>
    </source>
</evidence>
<dbReference type="EMBL" id="CP101462">
    <property type="protein sequence ID" value="UTT43636.1"/>
    <property type="molecule type" value="Genomic_DNA"/>
</dbReference>
<evidence type="ECO:0000313" key="3">
    <source>
        <dbReference type="Proteomes" id="UP001060325"/>
    </source>
</evidence>
<reference evidence="2" key="1">
    <citation type="submission" date="2022-07" db="EMBL/GenBank/DDBJ databases">
        <title>Complete genome of CX2.</title>
        <authorList>
            <person name="Cao G."/>
        </authorList>
    </citation>
    <scope>NUCLEOTIDE SEQUENCE</scope>
    <source>
        <strain evidence="2">CX2</strain>
    </source>
</reference>
<name>A0ABY5FQB3_9BACL</name>
<keyword evidence="3" id="KW-1185">Reference proteome</keyword>
<protein>
    <recommendedName>
        <fullName evidence="1">DUF3885 domain-containing protein</fullName>
    </recommendedName>
</protein>
<organism evidence="2 3">
    <name type="scientific">Exiguobacterium aurantiacum</name>
    <dbReference type="NCBI Taxonomy" id="33987"/>
    <lineage>
        <taxon>Bacteria</taxon>
        <taxon>Bacillati</taxon>
        <taxon>Bacillota</taxon>
        <taxon>Bacilli</taxon>
        <taxon>Bacillales</taxon>
        <taxon>Bacillales Family XII. Incertae Sedis</taxon>
        <taxon>Exiguobacterium</taxon>
    </lineage>
</organism>
<dbReference type="RefSeq" id="WP_255178004.1">
    <property type="nucleotide sequence ID" value="NZ_CP101462.1"/>
</dbReference>
<accession>A0ABY5FQB3</accession>
<sequence>MHILKPNQFSGDALTEHIELEEELSPFLNQSDELNQAYFDAVIRKAKGLFDTLFPHGEAFTLVYHVYGDHPGNTGMFRLIRDKSLRFQTAVIRSEEEEETLRTYIVPIADRDQLRITRLLEAICHQDFQPLRPRLRGWAMSYPAVQFIHQKAGHVLFVYDDRGAYIRGTSPEHLQAIKQKISPPLMPDRT</sequence>
<dbReference type="Proteomes" id="UP001060325">
    <property type="component" value="Chromosome"/>
</dbReference>
<evidence type="ECO:0000259" key="1">
    <source>
        <dbReference type="Pfam" id="PF13021"/>
    </source>
</evidence>